<evidence type="ECO:0000313" key="2">
    <source>
        <dbReference type="EMBL" id="ABE65188.1"/>
    </source>
</evidence>
<name>Q1QF09_NITHX</name>
<protein>
    <recommendedName>
        <fullName evidence="1">Methyltransferase domain-containing protein</fullName>
    </recommendedName>
</protein>
<dbReference type="AlphaFoldDB" id="Q1QF09"/>
<reference evidence="3" key="1">
    <citation type="submission" date="2006-03" db="EMBL/GenBank/DDBJ databases">
        <title>Complete sequence of plasmid 3 of Nitrobacter hamburgensis X14.</title>
        <authorList>
            <consortium name="US DOE Joint Genome Institute"/>
            <person name="Copeland A."/>
            <person name="Lucas S."/>
            <person name="Lapidus A."/>
            <person name="Barry K."/>
            <person name="Detter J.C."/>
            <person name="Glavina del Rio T."/>
            <person name="Hammon N."/>
            <person name="Israni S."/>
            <person name="Dalin E."/>
            <person name="Tice H."/>
            <person name="Pitluck S."/>
            <person name="Chain P."/>
            <person name="Malfatti S."/>
            <person name="Shin M."/>
            <person name="Vergez L."/>
            <person name="Schmutz J."/>
            <person name="Larimer F."/>
            <person name="Land M."/>
            <person name="Hauser L."/>
            <person name="Kyrpides N."/>
            <person name="Ivanova N."/>
            <person name="Ward B."/>
            <person name="Arp D."/>
            <person name="Klotz M."/>
            <person name="Stein L."/>
            <person name="O'Mullan G."/>
            <person name="Starkenburg S."/>
            <person name="Sayavedra L."/>
            <person name="Poret-Peterson A.T."/>
            <person name="Gentry M.E."/>
            <person name="Bruce D."/>
            <person name="Richardson P."/>
        </authorList>
    </citation>
    <scope>NUCLEOTIDE SEQUENCE [LARGE SCALE GENOMIC DNA]</scope>
    <source>
        <strain evidence="3">DSM 10229 / NCIMB 13809 / X14</strain>
        <plasmid evidence="3">Plasmid pNITHX3</plasmid>
    </source>
</reference>
<sequence length="206" mass="23059">MDEIDRQAHWENVYRTKREHEVSWFQENPAPSLDLIAHAGLSNEAEIIDIGGGASRLVDGLIDRRFRRVTVLDLSAVALAAAKTRLGPAGAEVEWVVADVTRWHPVRSYDLWHDRATFHFLTDPADREAYVACLKKAVRPGGHVVIGTFAPDGPERCSGLPIIRYDAETLASVFGAEFTLVDCRRHDHLTPGGNTQQFQFSVFQRN</sequence>
<dbReference type="Pfam" id="PF13649">
    <property type="entry name" value="Methyltransf_25"/>
    <property type="match status" value="1"/>
</dbReference>
<accession>Q1QF09</accession>
<feature type="domain" description="Methyltransferase" evidence="1">
    <location>
        <begin position="47"/>
        <end position="142"/>
    </location>
</feature>
<geneLocation type="plasmid" evidence="3">
    <name>pNITHX3</name>
</geneLocation>
<organism evidence="2 3">
    <name type="scientific">Nitrobacter hamburgensis (strain DSM 10229 / NCIMB 13809 / X14)</name>
    <dbReference type="NCBI Taxonomy" id="323097"/>
    <lineage>
        <taxon>Bacteria</taxon>
        <taxon>Pseudomonadati</taxon>
        <taxon>Pseudomonadota</taxon>
        <taxon>Alphaproteobacteria</taxon>
        <taxon>Hyphomicrobiales</taxon>
        <taxon>Nitrobacteraceae</taxon>
        <taxon>Nitrobacter</taxon>
    </lineage>
</organism>
<keyword evidence="2" id="KW-0614">Plasmid</keyword>
<proteinExistence type="predicted"/>
<dbReference type="OrthoDB" id="9788660at2"/>
<gene>
    <name evidence="2" type="ordered locus">Nham_4629</name>
</gene>
<dbReference type="SUPFAM" id="SSF53335">
    <property type="entry name" value="S-adenosyl-L-methionine-dependent methyltransferases"/>
    <property type="match status" value="1"/>
</dbReference>
<dbReference type="KEGG" id="nha:Nham_4629"/>
<dbReference type="InterPro" id="IPR029063">
    <property type="entry name" value="SAM-dependent_MTases_sf"/>
</dbReference>
<dbReference type="InterPro" id="IPR041698">
    <property type="entry name" value="Methyltransf_25"/>
</dbReference>
<dbReference type="Gene3D" id="3.40.50.150">
    <property type="entry name" value="Vaccinia Virus protein VP39"/>
    <property type="match status" value="1"/>
</dbReference>
<evidence type="ECO:0000313" key="3">
    <source>
        <dbReference type="Proteomes" id="UP000001953"/>
    </source>
</evidence>
<dbReference type="HOGENOM" id="CLU_082414_0_0_5"/>
<keyword evidence="3" id="KW-1185">Reference proteome</keyword>
<dbReference type="CDD" id="cd02440">
    <property type="entry name" value="AdoMet_MTases"/>
    <property type="match status" value="1"/>
</dbReference>
<dbReference type="PANTHER" id="PTHR12843">
    <property type="entry name" value="PROTEIN-LYSINE N-METHYLTRANSFERASE METTL10"/>
    <property type="match status" value="1"/>
</dbReference>
<dbReference type="RefSeq" id="WP_011505268.1">
    <property type="nucleotide sequence ID" value="NC_007961.1"/>
</dbReference>
<dbReference type="EMBL" id="CP000322">
    <property type="protein sequence ID" value="ABE65188.1"/>
    <property type="molecule type" value="Genomic_DNA"/>
</dbReference>
<dbReference type="PANTHER" id="PTHR12843:SF5">
    <property type="entry name" value="EEF1A LYSINE METHYLTRANSFERASE 2"/>
    <property type="match status" value="1"/>
</dbReference>
<dbReference type="Proteomes" id="UP000001953">
    <property type="component" value="Plasmid 3"/>
</dbReference>
<evidence type="ECO:0000259" key="1">
    <source>
        <dbReference type="Pfam" id="PF13649"/>
    </source>
</evidence>